<evidence type="ECO:0000256" key="2">
    <source>
        <dbReference type="ARBA" id="ARBA00022512"/>
    </source>
</evidence>
<dbReference type="InterPro" id="IPR019931">
    <property type="entry name" value="LPXTG_anchor"/>
</dbReference>
<evidence type="ECO:0000259" key="8">
    <source>
        <dbReference type="PROSITE" id="PS50847"/>
    </source>
</evidence>
<name>A0AA42BUN9_9BACI</name>
<dbReference type="PANTHER" id="PTHR10559">
    <property type="entry name" value="TRANSCOBALAMIN-1/GASTRIC INTRINSIC FACTOR"/>
    <property type="match status" value="1"/>
</dbReference>
<evidence type="ECO:0000256" key="1">
    <source>
        <dbReference type="ARBA" id="ARBA00004168"/>
    </source>
</evidence>
<dbReference type="Gene3D" id="2.170.130.30">
    <property type="match status" value="1"/>
</dbReference>
<evidence type="ECO:0000256" key="6">
    <source>
        <dbReference type="SAM" id="MobiDB-lite"/>
    </source>
</evidence>
<dbReference type="PANTHER" id="PTHR10559:SF18">
    <property type="entry name" value="TRANSCOBALAMIN II"/>
    <property type="match status" value="1"/>
</dbReference>
<keyword evidence="7" id="KW-0472">Membrane</keyword>
<dbReference type="PROSITE" id="PS50847">
    <property type="entry name" value="GRAM_POS_ANCHORING"/>
    <property type="match status" value="1"/>
</dbReference>
<feature type="compositionally biased region" description="Pro residues" evidence="6">
    <location>
        <begin position="463"/>
        <end position="474"/>
    </location>
</feature>
<evidence type="ECO:0000256" key="3">
    <source>
        <dbReference type="ARBA" id="ARBA00022525"/>
    </source>
</evidence>
<evidence type="ECO:0000313" key="9">
    <source>
        <dbReference type="EMBL" id="MCP8970708.1"/>
    </source>
</evidence>
<accession>A0AA42BUN9</accession>
<dbReference type="RefSeq" id="WP_254760635.1">
    <property type="nucleotide sequence ID" value="NZ_JANCLT010000014.1"/>
</dbReference>
<dbReference type="InterPro" id="IPR027954">
    <property type="entry name" value="Transcobalamin-like_C"/>
</dbReference>
<keyword evidence="7" id="KW-1133">Transmembrane helix</keyword>
<feature type="domain" description="Gram-positive cocci surface proteins LPxTG" evidence="8">
    <location>
        <begin position="506"/>
        <end position="539"/>
    </location>
</feature>
<organism evidence="9 10">
    <name type="scientific">Ectobacillus ponti</name>
    <dbReference type="NCBI Taxonomy" id="2961894"/>
    <lineage>
        <taxon>Bacteria</taxon>
        <taxon>Bacillati</taxon>
        <taxon>Bacillota</taxon>
        <taxon>Bacilli</taxon>
        <taxon>Bacillales</taxon>
        <taxon>Bacillaceae</taxon>
        <taxon>Ectobacillus</taxon>
    </lineage>
</organism>
<feature type="region of interest" description="Disordered" evidence="6">
    <location>
        <begin position="463"/>
        <end position="504"/>
    </location>
</feature>
<keyword evidence="5" id="KW-0572">Peptidoglycan-anchor</keyword>
<comment type="subcellular location">
    <subcellularLocation>
        <location evidence="1">Secreted</location>
        <location evidence="1">Cell wall</location>
        <topology evidence="1">Peptidoglycan-anchor</topology>
    </subcellularLocation>
</comment>
<keyword evidence="2" id="KW-0134">Cell wall</keyword>
<proteinExistence type="predicted"/>
<dbReference type="AlphaFoldDB" id="A0AA42BUN9"/>
<protein>
    <submittedName>
        <fullName evidence="9">DUF4430 domain-containing protein</fullName>
    </submittedName>
</protein>
<feature type="compositionally biased region" description="Polar residues" evidence="6">
    <location>
        <begin position="484"/>
        <end position="504"/>
    </location>
</feature>
<dbReference type="EMBL" id="JANCLT010000014">
    <property type="protein sequence ID" value="MCP8970708.1"/>
    <property type="molecule type" value="Genomic_DNA"/>
</dbReference>
<keyword evidence="10" id="KW-1185">Reference proteome</keyword>
<evidence type="ECO:0000313" key="10">
    <source>
        <dbReference type="Proteomes" id="UP001156102"/>
    </source>
</evidence>
<dbReference type="InterPro" id="IPR008930">
    <property type="entry name" value="Terpenoid_cyclase/PrenylTrfase"/>
</dbReference>
<dbReference type="InterPro" id="IPR051588">
    <property type="entry name" value="Cobalamin_Transport"/>
</dbReference>
<dbReference type="SUPFAM" id="SSF48239">
    <property type="entry name" value="Terpenoid cyclases/Protein prenyltransferases"/>
    <property type="match status" value="1"/>
</dbReference>
<keyword evidence="7" id="KW-0812">Transmembrane</keyword>
<feature type="transmembrane region" description="Helical" evidence="7">
    <location>
        <begin position="517"/>
        <end position="534"/>
    </location>
</feature>
<dbReference type="Pfam" id="PF14478">
    <property type="entry name" value="DUF4430"/>
    <property type="match status" value="1"/>
</dbReference>
<gene>
    <name evidence="9" type="ORF">NK662_19510</name>
</gene>
<dbReference type="Gene3D" id="1.50.10.20">
    <property type="match status" value="1"/>
</dbReference>
<dbReference type="Proteomes" id="UP001156102">
    <property type="component" value="Unassembled WGS sequence"/>
</dbReference>
<dbReference type="CDD" id="cd00688">
    <property type="entry name" value="ISOPREN_C2_like"/>
    <property type="match status" value="1"/>
</dbReference>
<evidence type="ECO:0000256" key="7">
    <source>
        <dbReference type="SAM" id="Phobius"/>
    </source>
</evidence>
<evidence type="ECO:0000256" key="4">
    <source>
        <dbReference type="ARBA" id="ARBA00022729"/>
    </source>
</evidence>
<reference evidence="9" key="1">
    <citation type="submission" date="2022-07" db="EMBL/GenBank/DDBJ databases">
        <authorList>
            <person name="Li W.-J."/>
            <person name="Deng Q.-Q."/>
        </authorList>
    </citation>
    <scope>NUCLEOTIDE SEQUENCE</scope>
    <source>
        <strain evidence="9">SYSU M60031</strain>
    </source>
</reference>
<sequence>MKKWTKWAAAFVLALAVLVLPFGQGRSVAFAQTPTATLVVIGDASHKVMVCPKQVELKADTKALDVLKEAVGAENVTVEGYLTAIKDLKQGDGGPNSYWGFRINDVDASEGSDTYTVKAGDVIEFRYVLDWANTDERPVNEVLTALGSCGTGVVLPNPGQTPPDTPKETVPQADAAKMKNSAAAYVLQQGVKSDWQLIGLARAGVELPKDLKEKYLMILEERVNDTSKRLQGTDLARTILAVTAAGGYAEQFAGKNLVEKMYNDTATENMNAATGYTYALLALTSRDYEIPSSAKWTREKLVQHLLQLQHQDGGWAYSSELTAPSDADVTGMVLTSLAVQKDQPQVPAALEKARKFLQSSQLDNGGYGYDGAANTNTTAQAIMGLLALGIDPAGAEFTKNGHNPLQSLASFQLDNGGFKYVEKYTAADGMATEQALYTLAQYAYFKEGKGSIFRWTLTAAPKPAPAPVQVPTPAQPSTVPPVSNTTAPAQTASGQTGTSAASGQTLPDTAMFGASETAAAAGGLVLILAGATLWRRKAA</sequence>
<evidence type="ECO:0000256" key="5">
    <source>
        <dbReference type="ARBA" id="ARBA00023088"/>
    </source>
</evidence>
<comment type="caution">
    <text evidence="9">The sequence shown here is derived from an EMBL/GenBank/DDBJ whole genome shotgun (WGS) entry which is preliminary data.</text>
</comment>
<keyword evidence="4" id="KW-0732">Signal</keyword>
<keyword evidence="3" id="KW-0964">Secreted</keyword>